<evidence type="ECO:0000313" key="2">
    <source>
        <dbReference type="EMBL" id="GFH10561.1"/>
    </source>
</evidence>
<comment type="caution">
    <text evidence="2">The sequence shown here is derived from an EMBL/GenBank/DDBJ whole genome shotgun (WGS) entry which is preliminary data.</text>
</comment>
<reference evidence="2 3" key="1">
    <citation type="submission" date="2020-02" db="EMBL/GenBank/DDBJ databases">
        <title>Draft genome sequence of Haematococcus lacustris strain NIES-144.</title>
        <authorList>
            <person name="Morimoto D."/>
            <person name="Nakagawa S."/>
            <person name="Yoshida T."/>
            <person name="Sawayama S."/>
        </authorList>
    </citation>
    <scope>NUCLEOTIDE SEQUENCE [LARGE SCALE GENOMIC DNA]</scope>
    <source>
        <strain evidence="2 3">NIES-144</strain>
    </source>
</reference>
<proteinExistence type="predicted"/>
<feature type="domain" description="Serine-threonine/tyrosine-protein kinase catalytic" evidence="1">
    <location>
        <begin position="81"/>
        <end position="149"/>
    </location>
</feature>
<accession>A0A699YM23</accession>
<dbReference type="PANTHER" id="PTHR44329">
    <property type="entry name" value="SERINE/THREONINE-PROTEIN KINASE TNNI3K-RELATED"/>
    <property type="match status" value="1"/>
</dbReference>
<dbReference type="InterPro" id="IPR001245">
    <property type="entry name" value="Ser-Thr/Tyr_kinase_cat_dom"/>
</dbReference>
<keyword evidence="2" id="KW-0808">Transferase</keyword>
<dbReference type="Pfam" id="PF07714">
    <property type="entry name" value="PK_Tyr_Ser-Thr"/>
    <property type="match status" value="2"/>
</dbReference>
<sequence>MQAEAGQVLTILIMHRAKLGNLWQAIQRNLFEPRPELPAVDRRKRTRALLRTACEIAGGLEYLHMNDIIHADLGQGCGADMSPEVLALKHVSKASDVYAYGILLLEMAQSGPAYSKASCLADLARRVMNENLRPEWPAHVCPELGKLFQQ</sequence>
<dbReference type="SUPFAM" id="SSF56112">
    <property type="entry name" value="Protein kinase-like (PK-like)"/>
    <property type="match status" value="1"/>
</dbReference>
<keyword evidence="3" id="KW-1185">Reference proteome</keyword>
<feature type="domain" description="Serine-threonine/tyrosine-protein kinase catalytic" evidence="1">
    <location>
        <begin position="10"/>
        <end position="73"/>
    </location>
</feature>
<dbReference type="Proteomes" id="UP000485058">
    <property type="component" value="Unassembled WGS sequence"/>
</dbReference>
<organism evidence="2 3">
    <name type="scientific">Haematococcus lacustris</name>
    <name type="common">Green alga</name>
    <name type="synonym">Haematococcus pluvialis</name>
    <dbReference type="NCBI Taxonomy" id="44745"/>
    <lineage>
        <taxon>Eukaryota</taxon>
        <taxon>Viridiplantae</taxon>
        <taxon>Chlorophyta</taxon>
        <taxon>core chlorophytes</taxon>
        <taxon>Chlorophyceae</taxon>
        <taxon>CS clade</taxon>
        <taxon>Chlamydomonadales</taxon>
        <taxon>Haematococcaceae</taxon>
        <taxon>Haematococcus</taxon>
    </lineage>
</organism>
<dbReference type="EMBL" id="BLLF01000326">
    <property type="protein sequence ID" value="GFH10561.1"/>
    <property type="molecule type" value="Genomic_DNA"/>
</dbReference>
<dbReference type="InterPro" id="IPR051681">
    <property type="entry name" value="Ser/Thr_Kinases-Pseudokinases"/>
</dbReference>
<dbReference type="GO" id="GO:0004674">
    <property type="term" value="F:protein serine/threonine kinase activity"/>
    <property type="evidence" value="ECO:0007669"/>
    <property type="project" value="TreeGrafter"/>
</dbReference>
<evidence type="ECO:0000259" key="1">
    <source>
        <dbReference type="Pfam" id="PF07714"/>
    </source>
</evidence>
<dbReference type="AlphaFoldDB" id="A0A699YM23"/>
<evidence type="ECO:0000313" key="3">
    <source>
        <dbReference type="Proteomes" id="UP000485058"/>
    </source>
</evidence>
<name>A0A699YM23_HAELA</name>
<dbReference type="Gene3D" id="1.10.510.10">
    <property type="entry name" value="Transferase(Phosphotransferase) domain 1"/>
    <property type="match status" value="2"/>
</dbReference>
<protein>
    <submittedName>
        <fullName evidence="2">Protein kinase domain-containing protein</fullName>
    </submittedName>
</protein>
<keyword evidence="2" id="KW-0418">Kinase</keyword>
<dbReference type="InterPro" id="IPR011009">
    <property type="entry name" value="Kinase-like_dom_sf"/>
</dbReference>
<gene>
    <name evidence="2" type="ORF">HaLaN_05893</name>
</gene>